<keyword evidence="2" id="KW-1185">Reference proteome</keyword>
<sequence length="108" mass="12255">MMSQKPKDSKDTYQYTDIEQGTELMPPQLPIAGSNPTAPPQSPMNERKYAEIRRDGSIKYQSNGNIYTGPSDYESVYPRIPDLTIYPTPRPDTSIQHNTNTDNTPPRH</sequence>
<name>A0ACC2N790_9HYME</name>
<gene>
    <name evidence="1" type="ORF">QAD02_008213</name>
</gene>
<protein>
    <submittedName>
        <fullName evidence="1">Uncharacterized protein</fullName>
    </submittedName>
</protein>
<evidence type="ECO:0000313" key="2">
    <source>
        <dbReference type="Proteomes" id="UP001239111"/>
    </source>
</evidence>
<reference evidence="1" key="1">
    <citation type="submission" date="2023-04" db="EMBL/GenBank/DDBJ databases">
        <title>A chromosome-level genome assembly of the parasitoid wasp Eretmocerus hayati.</title>
        <authorList>
            <person name="Zhong Y."/>
            <person name="Liu S."/>
            <person name="Liu Y."/>
        </authorList>
    </citation>
    <scope>NUCLEOTIDE SEQUENCE</scope>
    <source>
        <strain evidence="1">ZJU_SS_LIU_2023</strain>
    </source>
</reference>
<organism evidence="1 2">
    <name type="scientific">Eretmocerus hayati</name>
    <dbReference type="NCBI Taxonomy" id="131215"/>
    <lineage>
        <taxon>Eukaryota</taxon>
        <taxon>Metazoa</taxon>
        <taxon>Ecdysozoa</taxon>
        <taxon>Arthropoda</taxon>
        <taxon>Hexapoda</taxon>
        <taxon>Insecta</taxon>
        <taxon>Pterygota</taxon>
        <taxon>Neoptera</taxon>
        <taxon>Endopterygota</taxon>
        <taxon>Hymenoptera</taxon>
        <taxon>Apocrita</taxon>
        <taxon>Proctotrupomorpha</taxon>
        <taxon>Chalcidoidea</taxon>
        <taxon>Aphelinidae</taxon>
        <taxon>Aphelininae</taxon>
        <taxon>Eretmocerus</taxon>
    </lineage>
</organism>
<evidence type="ECO:0000313" key="1">
    <source>
        <dbReference type="EMBL" id="KAJ8666551.1"/>
    </source>
</evidence>
<dbReference type="EMBL" id="CM056744">
    <property type="protein sequence ID" value="KAJ8666551.1"/>
    <property type="molecule type" value="Genomic_DNA"/>
</dbReference>
<comment type="caution">
    <text evidence="1">The sequence shown here is derived from an EMBL/GenBank/DDBJ whole genome shotgun (WGS) entry which is preliminary data.</text>
</comment>
<dbReference type="Proteomes" id="UP001239111">
    <property type="component" value="Chromosome 4"/>
</dbReference>
<proteinExistence type="predicted"/>
<accession>A0ACC2N790</accession>